<dbReference type="AlphaFoldDB" id="A0A059FI25"/>
<dbReference type="Proteomes" id="UP000024816">
    <property type="component" value="Unassembled WGS sequence"/>
</dbReference>
<feature type="active site" evidence="7">
    <location>
        <position position="130"/>
    </location>
</feature>
<dbReference type="EC" id="3.4.21.89" evidence="3 8"/>
<dbReference type="InterPro" id="IPR019758">
    <property type="entry name" value="Pept_S26A_signal_pept_1_CS"/>
</dbReference>
<keyword evidence="8" id="KW-1133">Transmembrane helix</keyword>
<keyword evidence="8" id="KW-0812">Transmembrane</keyword>
<dbReference type="CDD" id="cd06530">
    <property type="entry name" value="S26_SPase_I"/>
    <property type="match status" value="1"/>
</dbReference>
<dbReference type="GO" id="GO:0006465">
    <property type="term" value="P:signal peptide processing"/>
    <property type="evidence" value="ECO:0007669"/>
    <property type="project" value="InterPro"/>
</dbReference>
<evidence type="ECO:0000256" key="5">
    <source>
        <dbReference type="ARBA" id="ARBA00022670"/>
    </source>
</evidence>
<dbReference type="GO" id="GO:0009003">
    <property type="term" value="F:signal peptidase activity"/>
    <property type="evidence" value="ECO:0007669"/>
    <property type="project" value="UniProtKB-EC"/>
</dbReference>
<evidence type="ECO:0000259" key="11">
    <source>
        <dbReference type="Pfam" id="PF10502"/>
    </source>
</evidence>
<dbReference type="Gene3D" id="2.10.109.10">
    <property type="entry name" value="Umud Fragment, subunit A"/>
    <property type="match status" value="1"/>
</dbReference>
<feature type="domain" description="Peptidase S26" evidence="11">
    <location>
        <begin position="36"/>
        <end position="271"/>
    </location>
</feature>
<dbReference type="STRING" id="1280952.HJA_03101"/>
<dbReference type="GO" id="GO:0016020">
    <property type="term" value="C:membrane"/>
    <property type="evidence" value="ECO:0007669"/>
    <property type="project" value="UniProtKB-SubCell"/>
</dbReference>
<dbReference type="PROSITE" id="PS00761">
    <property type="entry name" value="SPASE_I_3"/>
    <property type="match status" value="1"/>
</dbReference>
<reference evidence="12 13" key="1">
    <citation type="journal article" date="2014" name="Antonie Van Leeuwenhoek">
        <title>Hyphomonas beringensis sp. nov. and Hyphomonas chukchiensis sp. nov., isolated from surface seawater of the Bering Sea and Chukchi Sea.</title>
        <authorList>
            <person name="Li C."/>
            <person name="Lai Q."/>
            <person name="Li G."/>
            <person name="Dong C."/>
            <person name="Wang J."/>
            <person name="Liao Y."/>
            <person name="Shao Z."/>
        </authorList>
    </citation>
    <scope>NUCLEOTIDE SEQUENCE [LARGE SCALE GENOMIC DNA]</scope>
    <source>
        <strain evidence="12 13">VP2</strain>
    </source>
</reference>
<evidence type="ECO:0000256" key="10">
    <source>
        <dbReference type="SAM" id="MobiDB-lite"/>
    </source>
</evidence>
<sequence>MKDKSEASMARDGEKAAQGTDEAPETLADKVKQELKEWGATLAVFVPLFMLFSGLVYEQRVIPSESMVPTLQVSDRVAVAKFAYGYDRYSLPFSLGRYLPLPKGRIFARDPKRGDVVVFEHPHAGKVMIKRVIGLPGDQIQMINEQVYINGEPLPSEYVRTVRYVPHGTNWVTTAHEWRETAEDGKSWMTNRQEAGDRGDNTVLFIVPKGYLFMMGDNRDNSLDSRFLSGHCPPVGNVVDRAGCELAVDPKEASVGFVPMDHLMGRADTVLMSFYRCKLMDGEKCPKRVWKGL</sequence>
<dbReference type="Pfam" id="PF10502">
    <property type="entry name" value="Peptidase_S26"/>
    <property type="match status" value="1"/>
</dbReference>
<dbReference type="PROSITE" id="PS00760">
    <property type="entry name" value="SPASE_I_2"/>
    <property type="match status" value="1"/>
</dbReference>
<evidence type="ECO:0000256" key="9">
    <source>
        <dbReference type="RuleBase" id="RU362042"/>
    </source>
</evidence>
<comment type="catalytic activity">
    <reaction evidence="1 8">
        <text>Cleavage of hydrophobic, N-terminal signal or leader sequences from secreted and periplasmic proteins.</text>
        <dbReference type="EC" id="3.4.21.89"/>
    </reaction>
</comment>
<gene>
    <name evidence="12" type="ORF">HJA_03101</name>
</gene>
<dbReference type="eggNOG" id="COG0681">
    <property type="taxonomic scope" value="Bacteria"/>
</dbReference>
<evidence type="ECO:0000256" key="8">
    <source>
        <dbReference type="RuleBase" id="RU003993"/>
    </source>
</evidence>
<evidence type="ECO:0000256" key="6">
    <source>
        <dbReference type="ARBA" id="ARBA00022801"/>
    </source>
</evidence>
<dbReference type="SUPFAM" id="SSF51306">
    <property type="entry name" value="LexA/Signal peptidase"/>
    <property type="match status" value="1"/>
</dbReference>
<evidence type="ECO:0000313" key="12">
    <source>
        <dbReference type="EMBL" id="KCZ90181.1"/>
    </source>
</evidence>
<dbReference type="PANTHER" id="PTHR43390:SF1">
    <property type="entry name" value="CHLOROPLAST PROCESSING PEPTIDASE"/>
    <property type="match status" value="1"/>
</dbReference>
<feature type="transmembrane region" description="Helical" evidence="8">
    <location>
        <begin position="38"/>
        <end position="57"/>
    </location>
</feature>
<keyword evidence="5 8" id="KW-0645">Protease</keyword>
<keyword evidence="13" id="KW-1185">Reference proteome</keyword>
<feature type="region of interest" description="Disordered" evidence="10">
    <location>
        <begin position="1"/>
        <end position="25"/>
    </location>
</feature>
<name>A0A059FI25_9PROT</name>
<dbReference type="PANTHER" id="PTHR43390">
    <property type="entry name" value="SIGNAL PEPTIDASE I"/>
    <property type="match status" value="1"/>
</dbReference>
<dbReference type="GO" id="GO:0004252">
    <property type="term" value="F:serine-type endopeptidase activity"/>
    <property type="evidence" value="ECO:0007669"/>
    <property type="project" value="InterPro"/>
</dbReference>
<feature type="compositionally biased region" description="Basic and acidic residues" evidence="10">
    <location>
        <begin position="1"/>
        <end position="15"/>
    </location>
</feature>
<dbReference type="InterPro" id="IPR036286">
    <property type="entry name" value="LexA/Signal_pep-like_sf"/>
</dbReference>
<accession>A0A059FI25</accession>
<feature type="active site" evidence="7">
    <location>
        <position position="66"/>
    </location>
</feature>
<comment type="similarity">
    <text evidence="2 9">Belongs to the peptidase S26 family.</text>
</comment>
<protein>
    <recommendedName>
        <fullName evidence="4 8">Signal peptidase I</fullName>
        <ecNumber evidence="3 8">3.4.21.89</ecNumber>
    </recommendedName>
</protein>
<dbReference type="PRINTS" id="PR00727">
    <property type="entry name" value="LEADERPTASE"/>
</dbReference>
<dbReference type="InterPro" id="IPR019757">
    <property type="entry name" value="Pept_S26A_signal_pept_1_Lys-AS"/>
</dbReference>
<evidence type="ECO:0000256" key="4">
    <source>
        <dbReference type="ARBA" id="ARBA00019232"/>
    </source>
</evidence>
<evidence type="ECO:0000256" key="2">
    <source>
        <dbReference type="ARBA" id="ARBA00009370"/>
    </source>
</evidence>
<evidence type="ECO:0000313" key="13">
    <source>
        <dbReference type="Proteomes" id="UP000024816"/>
    </source>
</evidence>
<dbReference type="InterPro" id="IPR019756">
    <property type="entry name" value="Pept_S26A_signal_pept_1_Ser-AS"/>
</dbReference>
<organism evidence="12 13">
    <name type="scientific">Hyphomonas jannaschiana VP2</name>
    <dbReference type="NCBI Taxonomy" id="1280952"/>
    <lineage>
        <taxon>Bacteria</taxon>
        <taxon>Pseudomonadati</taxon>
        <taxon>Pseudomonadota</taxon>
        <taxon>Alphaproteobacteria</taxon>
        <taxon>Hyphomonadales</taxon>
        <taxon>Hyphomonadaceae</taxon>
        <taxon>Hyphomonas</taxon>
    </lineage>
</organism>
<keyword evidence="6 8" id="KW-0378">Hydrolase</keyword>
<comment type="subcellular location">
    <subcellularLocation>
        <location evidence="9">Membrane</location>
        <topology evidence="9">Single-pass type II membrane protein</topology>
    </subcellularLocation>
</comment>
<dbReference type="PATRIC" id="fig|1280952.3.peg.622"/>
<dbReference type="RefSeq" id="WP_241764284.1">
    <property type="nucleotide sequence ID" value="NZ_ARYJ01000002.1"/>
</dbReference>
<evidence type="ECO:0000256" key="3">
    <source>
        <dbReference type="ARBA" id="ARBA00013208"/>
    </source>
</evidence>
<evidence type="ECO:0000256" key="7">
    <source>
        <dbReference type="PIRSR" id="PIRSR600223-1"/>
    </source>
</evidence>
<dbReference type="PROSITE" id="PS00501">
    <property type="entry name" value="SPASE_I_1"/>
    <property type="match status" value="1"/>
</dbReference>
<dbReference type="EMBL" id="ARYJ01000002">
    <property type="protein sequence ID" value="KCZ90181.1"/>
    <property type="molecule type" value="Genomic_DNA"/>
</dbReference>
<keyword evidence="8" id="KW-0472">Membrane</keyword>
<proteinExistence type="inferred from homology"/>
<evidence type="ECO:0000256" key="1">
    <source>
        <dbReference type="ARBA" id="ARBA00000677"/>
    </source>
</evidence>
<comment type="caution">
    <text evidence="12">The sequence shown here is derived from an EMBL/GenBank/DDBJ whole genome shotgun (WGS) entry which is preliminary data.</text>
</comment>
<dbReference type="NCBIfam" id="TIGR02227">
    <property type="entry name" value="sigpep_I_bact"/>
    <property type="match status" value="1"/>
</dbReference>
<dbReference type="InterPro" id="IPR019533">
    <property type="entry name" value="Peptidase_S26"/>
</dbReference>
<dbReference type="InterPro" id="IPR000223">
    <property type="entry name" value="Pept_S26A_signal_pept_1"/>
</dbReference>